<reference evidence="1 2" key="1">
    <citation type="submission" date="2019-08" db="EMBL/GenBank/DDBJ databases">
        <title>Complete genome sequence of Candidatus Uab amorphum.</title>
        <authorList>
            <person name="Shiratori T."/>
            <person name="Suzuki S."/>
            <person name="Kakizawa Y."/>
            <person name="Ishida K."/>
        </authorList>
    </citation>
    <scope>NUCLEOTIDE SEQUENCE [LARGE SCALE GENOMIC DNA]</scope>
    <source>
        <strain evidence="1 2">SRT547</strain>
    </source>
</reference>
<evidence type="ECO:0008006" key="3">
    <source>
        <dbReference type="Google" id="ProtNLM"/>
    </source>
</evidence>
<proteinExistence type="predicted"/>
<evidence type="ECO:0000313" key="1">
    <source>
        <dbReference type="EMBL" id="BBM87085.1"/>
    </source>
</evidence>
<dbReference type="EMBL" id="AP019860">
    <property type="protein sequence ID" value="BBM87085.1"/>
    <property type="molecule type" value="Genomic_DNA"/>
</dbReference>
<gene>
    <name evidence="1" type="ORF">UABAM_05488</name>
</gene>
<evidence type="ECO:0000313" key="2">
    <source>
        <dbReference type="Proteomes" id="UP000326354"/>
    </source>
</evidence>
<keyword evidence="2" id="KW-1185">Reference proteome</keyword>
<dbReference type="RefSeq" id="WP_229759310.1">
    <property type="nucleotide sequence ID" value="NZ_AP019860.1"/>
</dbReference>
<dbReference type="KEGG" id="uam:UABAM_05488"/>
<organism evidence="1 2">
    <name type="scientific">Uabimicrobium amorphum</name>
    <dbReference type="NCBI Taxonomy" id="2596890"/>
    <lineage>
        <taxon>Bacteria</taxon>
        <taxon>Pseudomonadati</taxon>
        <taxon>Planctomycetota</taxon>
        <taxon>Candidatus Uabimicrobiia</taxon>
        <taxon>Candidatus Uabimicrobiales</taxon>
        <taxon>Candidatus Uabimicrobiaceae</taxon>
        <taxon>Candidatus Uabimicrobium</taxon>
    </lineage>
</organism>
<sequence>MTTKSAMSRAQIQQQKVKSTLNTIVNLFKNGDVPKAISIAVFPPYANIPSTSWSLANRLIMISNDTNDSRGFRQWQKIRRKVKKGAKCFYIISPKMVKKTIDKVNKTTGETETIEKKIIVGYIPVPVFAVENTDGEKLEYEPIELPKLPLFDKAKEWGISVCGVNFMGLYYGSYEQRGSRETIRLATPSEKTWFHELSHAAHSRVVKNLKRGQDPYQEIVAELSAQVLAQLVGTQVESSLGNSYKYIKHYADEMNQTVERGCLSVISDVEKVLNLILQ</sequence>
<dbReference type="AlphaFoldDB" id="A0A5S9IV10"/>
<name>A0A5S9IV10_UABAM</name>
<protein>
    <recommendedName>
        <fullName evidence="3">Antirestriction protein</fullName>
    </recommendedName>
</protein>
<accession>A0A5S9IV10</accession>
<dbReference type="Proteomes" id="UP000326354">
    <property type="component" value="Chromosome"/>
</dbReference>